<dbReference type="Pfam" id="PF04542">
    <property type="entry name" value="Sigma70_r2"/>
    <property type="match status" value="1"/>
</dbReference>
<feature type="region of interest" description="Disordered" evidence="5">
    <location>
        <begin position="97"/>
        <end position="116"/>
    </location>
</feature>
<evidence type="ECO:0000256" key="4">
    <source>
        <dbReference type="ARBA" id="ARBA00023163"/>
    </source>
</evidence>
<keyword evidence="4" id="KW-0804">Transcription</keyword>
<dbReference type="EMBL" id="VOBQ01000017">
    <property type="protein sequence ID" value="TWO68889.1"/>
    <property type="molecule type" value="Genomic_DNA"/>
</dbReference>
<evidence type="ECO:0000313" key="9">
    <source>
        <dbReference type="Proteomes" id="UP000318199"/>
    </source>
</evidence>
<evidence type="ECO:0000259" key="7">
    <source>
        <dbReference type="Pfam" id="PF08281"/>
    </source>
</evidence>
<dbReference type="NCBIfam" id="TIGR02937">
    <property type="entry name" value="sigma70-ECF"/>
    <property type="match status" value="1"/>
</dbReference>
<dbReference type="GO" id="GO:0016987">
    <property type="term" value="F:sigma factor activity"/>
    <property type="evidence" value="ECO:0007669"/>
    <property type="project" value="UniProtKB-KW"/>
</dbReference>
<dbReference type="Gene3D" id="1.10.1740.10">
    <property type="match status" value="1"/>
</dbReference>
<protein>
    <submittedName>
        <fullName evidence="8">Sigma-70 family RNA polymerase sigma factor</fullName>
    </submittedName>
</protein>
<dbReference type="SUPFAM" id="SSF88946">
    <property type="entry name" value="Sigma2 domain of RNA polymerase sigma factors"/>
    <property type="match status" value="1"/>
</dbReference>
<reference evidence="8 9" key="1">
    <citation type="submission" date="2019-07" db="EMBL/GenBank/DDBJ databases">
        <title>Caenimonas sedimenti sp. nov., isolated from activated sludge.</title>
        <authorList>
            <person name="Xu J."/>
        </authorList>
    </citation>
    <scope>NUCLEOTIDE SEQUENCE [LARGE SCALE GENOMIC DNA]</scope>
    <source>
        <strain evidence="8 9">HX-9-20</strain>
    </source>
</reference>
<comment type="caution">
    <text evidence="8">The sequence shown here is derived from an EMBL/GenBank/DDBJ whole genome shotgun (WGS) entry which is preliminary data.</text>
</comment>
<sequence>MSGDPTNLQTLLAQTARGDHRAFEEVYRRTHAHLFGLALRMLGREQAAEDVLQEAFVSIWKSASLYRTQVEGQEIQPMTWLIAIVRNKALDALRARTRRRESELPEPGEADEDEGAFGGDAAPSALELFAQATRALRLEDCLSELDGSHRQSLALAYYQGLSHSEVASQMGAPLGSVKAWIRRGLDKLKSCLQAAGTA</sequence>
<evidence type="ECO:0000259" key="6">
    <source>
        <dbReference type="Pfam" id="PF04542"/>
    </source>
</evidence>
<dbReference type="PANTHER" id="PTHR43133:SF62">
    <property type="entry name" value="RNA POLYMERASE SIGMA FACTOR SIGZ"/>
    <property type="match status" value="1"/>
</dbReference>
<dbReference type="RefSeq" id="WP_145895041.1">
    <property type="nucleotide sequence ID" value="NZ_VOBQ01000017.1"/>
</dbReference>
<dbReference type="OrthoDB" id="9784272at2"/>
<comment type="similarity">
    <text evidence="1">Belongs to the sigma-70 factor family. ECF subfamily.</text>
</comment>
<dbReference type="InterPro" id="IPR014284">
    <property type="entry name" value="RNA_pol_sigma-70_dom"/>
</dbReference>
<dbReference type="GO" id="GO:0003677">
    <property type="term" value="F:DNA binding"/>
    <property type="evidence" value="ECO:0007669"/>
    <property type="project" value="InterPro"/>
</dbReference>
<dbReference type="InterPro" id="IPR013249">
    <property type="entry name" value="RNA_pol_sigma70_r4_t2"/>
</dbReference>
<evidence type="ECO:0000256" key="2">
    <source>
        <dbReference type="ARBA" id="ARBA00023015"/>
    </source>
</evidence>
<dbReference type="SUPFAM" id="SSF88659">
    <property type="entry name" value="Sigma3 and sigma4 domains of RNA polymerase sigma factors"/>
    <property type="match status" value="1"/>
</dbReference>
<keyword evidence="9" id="KW-1185">Reference proteome</keyword>
<dbReference type="InterPro" id="IPR013325">
    <property type="entry name" value="RNA_pol_sigma_r2"/>
</dbReference>
<accession>A0A562ZJX3</accession>
<dbReference type="AlphaFoldDB" id="A0A562ZJX3"/>
<dbReference type="Proteomes" id="UP000318199">
    <property type="component" value="Unassembled WGS sequence"/>
</dbReference>
<dbReference type="InterPro" id="IPR007627">
    <property type="entry name" value="RNA_pol_sigma70_r2"/>
</dbReference>
<dbReference type="InterPro" id="IPR039425">
    <property type="entry name" value="RNA_pol_sigma-70-like"/>
</dbReference>
<feature type="domain" description="RNA polymerase sigma-70 region 2" evidence="6">
    <location>
        <begin position="27"/>
        <end position="99"/>
    </location>
</feature>
<dbReference type="Pfam" id="PF08281">
    <property type="entry name" value="Sigma70_r4_2"/>
    <property type="match status" value="1"/>
</dbReference>
<feature type="compositionally biased region" description="Acidic residues" evidence="5">
    <location>
        <begin position="104"/>
        <end position="115"/>
    </location>
</feature>
<keyword evidence="2" id="KW-0805">Transcription regulation</keyword>
<dbReference type="GO" id="GO:0006352">
    <property type="term" value="P:DNA-templated transcription initiation"/>
    <property type="evidence" value="ECO:0007669"/>
    <property type="project" value="InterPro"/>
</dbReference>
<keyword evidence="3" id="KW-0731">Sigma factor</keyword>
<evidence type="ECO:0000256" key="5">
    <source>
        <dbReference type="SAM" id="MobiDB-lite"/>
    </source>
</evidence>
<dbReference type="Gene3D" id="1.10.10.10">
    <property type="entry name" value="Winged helix-like DNA-binding domain superfamily/Winged helix DNA-binding domain"/>
    <property type="match status" value="1"/>
</dbReference>
<evidence type="ECO:0000256" key="1">
    <source>
        <dbReference type="ARBA" id="ARBA00010641"/>
    </source>
</evidence>
<evidence type="ECO:0000313" key="8">
    <source>
        <dbReference type="EMBL" id="TWO68889.1"/>
    </source>
</evidence>
<dbReference type="InterPro" id="IPR013324">
    <property type="entry name" value="RNA_pol_sigma_r3/r4-like"/>
</dbReference>
<feature type="domain" description="RNA polymerase sigma factor 70 region 4 type 2" evidence="7">
    <location>
        <begin position="136"/>
        <end position="188"/>
    </location>
</feature>
<name>A0A562ZJX3_9BURK</name>
<proteinExistence type="inferred from homology"/>
<dbReference type="InterPro" id="IPR036388">
    <property type="entry name" value="WH-like_DNA-bd_sf"/>
</dbReference>
<dbReference type="PANTHER" id="PTHR43133">
    <property type="entry name" value="RNA POLYMERASE ECF-TYPE SIGMA FACTO"/>
    <property type="match status" value="1"/>
</dbReference>
<gene>
    <name evidence="8" type="ORF">FN976_21055</name>
</gene>
<dbReference type="CDD" id="cd06171">
    <property type="entry name" value="Sigma70_r4"/>
    <property type="match status" value="1"/>
</dbReference>
<evidence type="ECO:0000256" key="3">
    <source>
        <dbReference type="ARBA" id="ARBA00023082"/>
    </source>
</evidence>
<organism evidence="8 9">
    <name type="scientific">Caenimonas sedimenti</name>
    <dbReference type="NCBI Taxonomy" id="2596921"/>
    <lineage>
        <taxon>Bacteria</taxon>
        <taxon>Pseudomonadati</taxon>
        <taxon>Pseudomonadota</taxon>
        <taxon>Betaproteobacteria</taxon>
        <taxon>Burkholderiales</taxon>
        <taxon>Comamonadaceae</taxon>
        <taxon>Caenimonas</taxon>
    </lineage>
</organism>